<keyword evidence="7" id="KW-1185">Reference proteome</keyword>
<dbReference type="Pfam" id="PF13495">
    <property type="entry name" value="Phage_int_SAM_4"/>
    <property type="match status" value="1"/>
</dbReference>
<dbReference type="STRING" id="415425.SAMN05444363_0999"/>
<dbReference type="GO" id="GO:0003677">
    <property type="term" value="F:DNA binding"/>
    <property type="evidence" value="ECO:0007669"/>
    <property type="project" value="UniProtKB-KW"/>
</dbReference>
<accession>A0A1M6CMP9</accession>
<keyword evidence="4" id="KW-0233">DNA recombination</keyword>
<evidence type="ECO:0000259" key="5">
    <source>
        <dbReference type="PROSITE" id="PS51898"/>
    </source>
</evidence>
<dbReference type="Gene3D" id="1.10.443.10">
    <property type="entry name" value="Intergrase catalytic core"/>
    <property type="match status" value="1"/>
</dbReference>
<name>A0A1M6CMP9_9FLAO</name>
<evidence type="ECO:0000256" key="4">
    <source>
        <dbReference type="ARBA" id="ARBA00023172"/>
    </source>
</evidence>
<evidence type="ECO:0000313" key="7">
    <source>
        <dbReference type="Proteomes" id="UP000184488"/>
    </source>
</evidence>
<dbReference type="InterPro" id="IPR013762">
    <property type="entry name" value="Integrase-like_cat_sf"/>
</dbReference>
<dbReference type="Proteomes" id="UP000184488">
    <property type="component" value="Unassembled WGS sequence"/>
</dbReference>
<dbReference type="InterPro" id="IPR011010">
    <property type="entry name" value="DNA_brk_join_enz"/>
</dbReference>
<evidence type="ECO:0000256" key="2">
    <source>
        <dbReference type="ARBA" id="ARBA00022908"/>
    </source>
</evidence>
<keyword evidence="2" id="KW-0229">DNA integration</keyword>
<dbReference type="Pfam" id="PF00589">
    <property type="entry name" value="Phage_integrase"/>
    <property type="match status" value="1"/>
</dbReference>
<proteinExistence type="inferred from homology"/>
<gene>
    <name evidence="6" type="ORF">SAMN05444363_0999</name>
</gene>
<dbReference type="PANTHER" id="PTHR30349">
    <property type="entry name" value="PHAGE INTEGRASE-RELATED"/>
    <property type="match status" value="1"/>
</dbReference>
<evidence type="ECO:0000256" key="1">
    <source>
        <dbReference type="ARBA" id="ARBA00008857"/>
    </source>
</evidence>
<dbReference type="AlphaFoldDB" id="A0A1M6CMP9"/>
<dbReference type="PROSITE" id="PS51898">
    <property type="entry name" value="TYR_RECOMBINASE"/>
    <property type="match status" value="1"/>
</dbReference>
<keyword evidence="3" id="KW-0238">DNA-binding</keyword>
<dbReference type="InterPro" id="IPR050090">
    <property type="entry name" value="Tyrosine_recombinase_XerCD"/>
</dbReference>
<dbReference type="RefSeq" id="WP_073309174.1">
    <property type="nucleotide sequence ID" value="NZ_FQZI01000002.1"/>
</dbReference>
<feature type="domain" description="Tyr recombinase" evidence="5">
    <location>
        <begin position="101"/>
        <end position="277"/>
    </location>
</feature>
<protein>
    <submittedName>
        <fullName evidence="6">Site-specific recombinase XerD</fullName>
    </submittedName>
</protein>
<dbReference type="GO" id="GO:0015074">
    <property type="term" value="P:DNA integration"/>
    <property type="evidence" value="ECO:0007669"/>
    <property type="project" value="UniProtKB-KW"/>
</dbReference>
<dbReference type="InterPro" id="IPR010998">
    <property type="entry name" value="Integrase_recombinase_N"/>
</dbReference>
<dbReference type="PANTHER" id="PTHR30349:SF41">
    <property type="entry name" value="INTEGRASE_RECOMBINASE PROTEIN MJ0367-RELATED"/>
    <property type="match status" value="1"/>
</dbReference>
<organism evidence="6 7">
    <name type="scientific">Flavobacterium terrae</name>
    <dbReference type="NCBI Taxonomy" id="415425"/>
    <lineage>
        <taxon>Bacteria</taxon>
        <taxon>Pseudomonadati</taxon>
        <taxon>Bacteroidota</taxon>
        <taxon>Flavobacteriia</taxon>
        <taxon>Flavobacteriales</taxon>
        <taxon>Flavobacteriaceae</taxon>
        <taxon>Flavobacterium</taxon>
    </lineage>
</organism>
<sequence length="431" mass="50053">MTQELFFHKVESHLRNENCSESTISLYLSGIKRFVEFCGKEDVMLINSVDLARFSKSLFKNKSPKNGTLRPLKYGINCGFNVVLNNSLDVNLIPTPKPIRIQKEYFTKKEIANFFLGINNLKHKTLFQFMYATGLDVNDIINLKITDINSKKKIITIRDNKTNVKRITFLPASILKILRDYYSVYKPKIYLFEGQTEGNPISDRTIQHTFRISLAKQNFNKKLTTRSIKNSYVKHLTEDGIPLTSILEQLQIKNPETVKLYNDLCFPPKKHNSSPFDTIFLEKQEFDFFDTTDLEYILSKVTDQEERDYLNEGIKCFKANALRAGVIFLWNASIYKIQKMCLTQSLGFVNTELKKIYPKAKDIKVIDDFGYIKDEYLLELACKLKLIDKTTKEELKNTCLDLRNKCGHPGKYKPKGQKIKAFVEDIIEILY</sequence>
<evidence type="ECO:0000256" key="3">
    <source>
        <dbReference type="ARBA" id="ARBA00023125"/>
    </source>
</evidence>
<dbReference type="InterPro" id="IPR002104">
    <property type="entry name" value="Integrase_catalytic"/>
</dbReference>
<dbReference type="OrthoDB" id="1399884at2"/>
<dbReference type="SUPFAM" id="SSF56349">
    <property type="entry name" value="DNA breaking-rejoining enzymes"/>
    <property type="match status" value="1"/>
</dbReference>
<comment type="similarity">
    <text evidence="1">Belongs to the 'phage' integrase family.</text>
</comment>
<evidence type="ECO:0000313" key="6">
    <source>
        <dbReference type="EMBL" id="SHI62193.1"/>
    </source>
</evidence>
<dbReference type="GO" id="GO:0006310">
    <property type="term" value="P:DNA recombination"/>
    <property type="evidence" value="ECO:0007669"/>
    <property type="project" value="UniProtKB-KW"/>
</dbReference>
<dbReference type="Gene3D" id="1.10.150.130">
    <property type="match status" value="1"/>
</dbReference>
<dbReference type="EMBL" id="FQZI01000002">
    <property type="protein sequence ID" value="SHI62193.1"/>
    <property type="molecule type" value="Genomic_DNA"/>
</dbReference>
<reference evidence="7" key="1">
    <citation type="submission" date="2016-11" db="EMBL/GenBank/DDBJ databases">
        <authorList>
            <person name="Varghese N."/>
            <person name="Submissions S."/>
        </authorList>
    </citation>
    <scope>NUCLEOTIDE SEQUENCE [LARGE SCALE GENOMIC DNA]</scope>
    <source>
        <strain evidence="7">DSM 18829</strain>
    </source>
</reference>
<dbReference type="InterPro" id="IPR004107">
    <property type="entry name" value="Integrase_SAM-like_N"/>
</dbReference>